<sequence length="69" mass="8112">MLTAESVYQIAKELSDKELLLLHKRISADVLLYQSLKKEKKKSQKIMSNIEMRNLLLERVFNVQVHKAK</sequence>
<accession>A0ABS0A605</accession>
<proteinExistence type="predicted"/>
<protein>
    <submittedName>
        <fullName evidence="1">Uncharacterized protein</fullName>
    </submittedName>
</protein>
<comment type="caution">
    <text evidence="1">The sequence shown here is derived from an EMBL/GenBank/DDBJ whole genome shotgun (WGS) entry which is preliminary data.</text>
</comment>
<evidence type="ECO:0000313" key="1">
    <source>
        <dbReference type="EMBL" id="MBF4984816.1"/>
    </source>
</evidence>
<evidence type="ECO:0000313" key="2">
    <source>
        <dbReference type="Proteomes" id="UP001194729"/>
    </source>
</evidence>
<keyword evidence="2" id="KW-1185">Reference proteome</keyword>
<gene>
    <name evidence="1" type="ORF">FNJ87_10895</name>
</gene>
<dbReference type="EMBL" id="JADKYU010000557">
    <property type="protein sequence ID" value="MBF4984816.1"/>
    <property type="molecule type" value="Genomic_DNA"/>
</dbReference>
<name>A0ABS0A605_9FLAO</name>
<organism evidence="1 2">
    <name type="scientific">Nonlabens mediterrranea</name>
    <dbReference type="NCBI Taxonomy" id="1419947"/>
    <lineage>
        <taxon>Bacteria</taxon>
        <taxon>Pseudomonadati</taxon>
        <taxon>Bacteroidota</taxon>
        <taxon>Flavobacteriia</taxon>
        <taxon>Flavobacteriales</taxon>
        <taxon>Flavobacteriaceae</taxon>
        <taxon>Nonlabens</taxon>
    </lineage>
</organism>
<dbReference type="Proteomes" id="UP001194729">
    <property type="component" value="Unassembled WGS sequence"/>
</dbReference>
<reference evidence="1 2" key="1">
    <citation type="submission" date="2020-11" db="EMBL/GenBank/DDBJ databases">
        <title>P. mediterranea TC4 genome.</title>
        <authorList>
            <person name="Molmeret M."/>
        </authorList>
    </citation>
    <scope>NUCLEOTIDE SEQUENCE [LARGE SCALE GENOMIC DNA]</scope>
    <source>
        <strain evidence="1 2">TC4</strain>
    </source>
</reference>